<keyword evidence="4" id="KW-1185">Reference proteome</keyword>
<comment type="caution">
    <text evidence="1">The sequence shown here is derived from an EMBL/GenBank/DDBJ whole genome shotgun (WGS) entry which is preliminary data.</text>
</comment>
<dbReference type="EMBL" id="JAKMUU010000008">
    <property type="protein sequence ID" value="MCZ9307928.1"/>
    <property type="molecule type" value="Genomic_DNA"/>
</dbReference>
<protein>
    <recommendedName>
        <fullName evidence="5">Restriction endonuclease</fullName>
    </recommendedName>
</protein>
<name>A0A9X3MDG8_9CORY</name>
<dbReference type="RefSeq" id="WP_269947025.1">
    <property type="nucleotide sequence ID" value="NZ_JAKMUU010000008.1"/>
</dbReference>
<reference evidence="2 4" key="2">
    <citation type="submission" date="2023-08" db="EMBL/GenBank/DDBJ databases">
        <title>Genomic characterization of the C. tuberculostearicum species complex, a ubiquitous member of the human skin microbiome.</title>
        <authorList>
            <person name="Ahmed N."/>
            <person name="Deming C."/>
            <person name="Conlan S."/>
            <person name="Segre J."/>
        </authorList>
    </citation>
    <scope>NUCLEOTIDE SEQUENCE [LARGE SCALE GENOMIC DNA]</scope>
    <source>
        <strain evidence="2 4">CTNIH19</strain>
    </source>
</reference>
<dbReference type="Proteomes" id="UP001185631">
    <property type="component" value="Unassembled WGS sequence"/>
</dbReference>
<evidence type="ECO:0008006" key="5">
    <source>
        <dbReference type="Google" id="ProtNLM"/>
    </source>
</evidence>
<reference evidence="1" key="1">
    <citation type="submission" date="2022-02" db="EMBL/GenBank/DDBJ databases">
        <title>Corynebacterium sp. from urogenital microbiome.</title>
        <authorList>
            <person name="Cappelli E.A."/>
            <person name="Ribeiro T.G."/>
            <person name="Peixe L."/>
        </authorList>
    </citation>
    <scope>NUCLEOTIDE SEQUENCE</scope>
    <source>
        <strain evidence="1">C8Ua_181</strain>
    </source>
</reference>
<evidence type="ECO:0000313" key="3">
    <source>
        <dbReference type="Proteomes" id="UP001146430"/>
    </source>
</evidence>
<evidence type="ECO:0000313" key="4">
    <source>
        <dbReference type="Proteomes" id="UP001185631"/>
    </source>
</evidence>
<accession>A0A9X3MDG8</accession>
<sequence>MSERDTEQLLRNLLNECHYEGVEEQGTKDLVADQLLSTASKHGTGKKGPPEFVARIPGLDGVLVVVECKASTKDHGGGTTGRDVTTHNEWDMLDGWTRLYEPGQAQRIVARLTAEVEDRELVSFCSGIIEDLFLWAMNDEWSAMEGRKVLKEYGVWAPEALLTFPYDPDGLAGGELELWHSELRRNYLHWLIQNAVAAEMEGTSLPAWQVTGYAAVKEWMRN</sequence>
<dbReference type="AlphaFoldDB" id="A0A9X3MDG8"/>
<dbReference type="Proteomes" id="UP001146430">
    <property type="component" value="Unassembled WGS sequence"/>
</dbReference>
<evidence type="ECO:0000313" key="1">
    <source>
        <dbReference type="EMBL" id="MCZ9307928.1"/>
    </source>
</evidence>
<proteinExistence type="predicted"/>
<gene>
    <name evidence="1" type="ORF">L8V01_10640</name>
    <name evidence="2" type="ORF">RAE13_10355</name>
</gene>
<organism evidence="1 3">
    <name type="scientific">Corynebacterium curieae</name>
    <dbReference type="NCBI Taxonomy" id="2913500"/>
    <lineage>
        <taxon>Bacteria</taxon>
        <taxon>Bacillati</taxon>
        <taxon>Actinomycetota</taxon>
        <taxon>Actinomycetes</taxon>
        <taxon>Mycobacteriales</taxon>
        <taxon>Corynebacteriaceae</taxon>
        <taxon>Corynebacterium</taxon>
    </lineage>
</organism>
<dbReference type="EMBL" id="JAVBID010000014">
    <property type="protein sequence ID" value="MDV2424804.1"/>
    <property type="molecule type" value="Genomic_DNA"/>
</dbReference>
<evidence type="ECO:0000313" key="2">
    <source>
        <dbReference type="EMBL" id="MDV2424804.1"/>
    </source>
</evidence>